<dbReference type="GO" id="GO:0032506">
    <property type="term" value="P:cytokinetic process"/>
    <property type="evidence" value="ECO:0007669"/>
    <property type="project" value="InterPro"/>
</dbReference>
<protein>
    <recommendedName>
        <fullName evidence="1">Cell division protein DamX</fullName>
    </recommendedName>
</protein>
<feature type="region of interest" description="Disordered" evidence="2">
    <location>
        <begin position="82"/>
        <end position="147"/>
    </location>
</feature>
<proteinExistence type="inferred from homology"/>
<dbReference type="AlphaFoldDB" id="A0A0T9MAX4"/>
<dbReference type="Pfam" id="PF05036">
    <property type="entry name" value="SPOR"/>
    <property type="match status" value="1"/>
</dbReference>
<keyword evidence="1" id="KW-0812">Transmembrane</keyword>
<comment type="function">
    <text evidence="1">Non-essential cell division protein.</text>
</comment>
<dbReference type="Proteomes" id="UP000038750">
    <property type="component" value="Unassembled WGS sequence"/>
</dbReference>
<dbReference type="KEGG" id="yin:CH53_1541"/>
<feature type="domain" description="SPOR" evidence="3">
    <location>
        <begin position="248"/>
        <end position="325"/>
    </location>
</feature>
<comment type="similarity">
    <text evidence="1">Belongs to the DamX family.</text>
</comment>
<comment type="domain">
    <text evidence="1">The SPOR domain binds septal peptidoglycans and is required to target DamX to the septal ring.</text>
</comment>
<dbReference type="PROSITE" id="PS51724">
    <property type="entry name" value="SPOR"/>
    <property type="match status" value="1"/>
</dbReference>
<dbReference type="EMBL" id="CPZJ01000009">
    <property type="protein sequence ID" value="CNF89540.1"/>
    <property type="molecule type" value="Genomic_DNA"/>
</dbReference>
<keyword evidence="1" id="KW-0132">Cell division</keyword>
<reference evidence="4 5" key="1">
    <citation type="submission" date="2015-03" db="EMBL/GenBank/DDBJ databases">
        <authorList>
            <person name="Murphy D."/>
        </authorList>
    </citation>
    <scope>NUCLEOTIDE SEQUENCE [LARGE SCALE GENOMIC DNA]</scope>
    <source>
        <strain evidence="4 5">BR165/97</strain>
    </source>
</reference>
<dbReference type="GO" id="GO:0042834">
    <property type="term" value="F:peptidoglycan binding"/>
    <property type="evidence" value="ECO:0007669"/>
    <property type="project" value="InterPro"/>
</dbReference>
<sequence length="335" mass="34982">MDDLKPEDDLKPDSSDRRPTRARKSSAGPKLAVSRQHIMIGVGILVLLLIIIAIGSALKAPTEHEASQQNPNVDAARNINLSDSSSLTSGNNTQPGVANNASDGHDANGVKNSAQPQDISAPAISPTPTEASVPPSANSPTQRVELPGNMSDALSQTQGQVDTLSQNMNDGQTSTLPTAPATVSGSKGAKAPAPVTGEAITHPSQKQAAAAAKQQPVSNHKKPTTVVSPAASAVTKSSSVGSSSTLKNAPGSHFTLQLSSASRSDTLNAYAKQQKLTDYHVYETKRDGKPWYILVSGNYPSSADAKRAITTLPADVQAKKPWVKPVQQVQQDLKK</sequence>
<organism evidence="4 5">
    <name type="scientific">Yersinia intermedia</name>
    <dbReference type="NCBI Taxonomy" id="631"/>
    <lineage>
        <taxon>Bacteria</taxon>
        <taxon>Pseudomonadati</taxon>
        <taxon>Pseudomonadota</taxon>
        <taxon>Gammaproteobacteria</taxon>
        <taxon>Enterobacterales</taxon>
        <taxon>Yersiniaceae</taxon>
        <taxon>Yersinia</taxon>
    </lineage>
</organism>
<dbReference type="GO" id="GO:0005886">
    <property type="term" value="C:plasma membrane"/>
    <property type="evidence" value="ECO:0007669"/>
    <property type="project" value="UniProtKB-SubCell"/>
</dbReference>
<dbReference type="Gene3D" id="3.30.70.1070">
    <property type="entry name" value="Sporulation related repeat"/>
    <property type="match status" value="1"/>
</dbReference>
<dbReference type="InterPro" id="IPR007730">
    <property type="entry name" value="SPOR-like_dom"/>
</dbReference>
<feature type="compositionally biased region" description="Low complexity" evidence="2">
    <location>
        <begin position="224"/>
        <end position="245"/>
    </location>
</feature>
<evidence type="ECO:0000313" key="5">
    <source>
        <dbReference type="Proteomes" id="UP000038750"/>
    </source>
</evidence>
<feature type="compositionally biased region" description="Polar residues" evidence="2">
    <location>
        <begin position="82"/>
        <end position="102"/>
    </location>
</feature>
<evidence type="ECO:0000259" key="3">
    <source>
        <dbReference type="PROSITE" id="PS51724"/>
    </source>
</evidence>
<evidence type="ECO:0000313" key="4">
    <source>
        <dbReference type="EMBL" id="CNF89540.1"/>
    </source>
</evidence>
<feature type="transmembrane region" description="Helical" evidence="1">
    <location>
        <begin position="38"/>
        <end position="58"/>
    </location>
</feature>
<keyword evidence="1" id="KW-0997">Cell inner membrane</keyword>
<dbReference type="InterPro" id="IPR036680">
    <property type="entry name" value="SPOR-like_sf"/>
</dbReference>
<feature type="region of interest" description="Disordered" evidence="2">
    <location>
        <begin position="164"/>
        <end position="251"/>
    </location>
</feature>
<feature type="compositionally biased region" description="Polar residues" evidence="2">
    <location>
        <begin position="164"/>
        <end position="185"/>
    </location>
</feature>
<feature type="compositionally biased region" description="Basic and acidic residues" evidence="2">
    <location>
        <begin position="7"/>
        <end position="19"/>
    </location>
</feature>
<dbReference type="STRING" id="631.CH53_1541"/>
<evidence type="ECO:0000256" key="1">
    <source>
        <dbReference type="HAMAP-Rule" id="MF_02021"/>
    </source>
</evidence>
<accession>A0A0T9MAX4</accession>
<evidence type="ECO:0000256" key="2">
    <source>
        <dbReference type="SAM" id="MobiDB-lite"/>
    </source>
</evidence>
<dbReference type="RefSeq" id="WP_042568758.1">
    <property type="nucleotide sequence ID" value="NZ_CP009801.1"/>
</dbReference>
<feature type="compositionally biased region" description="Polar residues" evidence="2">
    <location>
        <begin position="126"/>
        <end position="142"/>
    </location>
</feature>
<keyword evidence="1" id="KW-1133">Transmembrane helix</keyword>
<keyword evidence="1" id="KW-0131">Cell cycle</keyword>
<dbReference type="OrthoDB" id="6189127at2"/>
<dbReference type="InterPro" id="IPR032899">
    <property type="entry name" value="DamX"/>
</dbReference>
<feature type="compositionally biased region" description="Low complexity" evidence="2">
    <location>
        <begin position="205"/>
        <end position="215"/>
    </location>
</feature>
<comment type="subcellular location">
    <subcellularLocation>
        <location evidence="1">Cell inner membrane</location>
        <topology evidence="1">Single-pass membrane protein</topology>
    </subcellularLocation>
    <text evidence="1">Localizes at the septal ring.</text>
</comment>
<dbReference type="eggNOG" id="COG3266">
    <property type="taxonomic scope" value="Bacteria"/>
</dbReference>
<gene>
    <name evidence="1 4" type="primary">damX</name>
    <name evidence="4" type="ORF">ERS008530_02400</name>
</gene>
<name>A0A0T9MAX4_YERIN</name>
<dbReference type="HAMAP" id="MF_02021">
    <property type="entry name" value="DamX"/>
    <property type="match status" value="1"/>
</dbReference>
<keyword evidence="1" id="KW-0472">Membrane</keyword>
<feature type="region of interest" description="Disordered" evidence="2">
    <location>
        <begin position="1"/>
        <end position="32"/>
    </location>
</feature>
<keyword evidence="1" id="KW-1003">Cell membrane</keyword>
<dbReference type="GO" id="GO:0030428">
    <property type="term" value="C:cell septum"/>
    <property type="evidence" value="ECO:0007669"/>
    <property type="project" value="InterPro"/>
</dbReference>